<sequence length="156" mass="17869">MALLSKEMQIEASENTQSTTDMLKLLWNLAPHVEALPEMFINVADRHYLESPELEFMFTQVKDTKKCQEFLNAVMLTMSLDKRSGYIAILDLMLESNFEIETFLEQTVEIKLSQEMANKALELQDYDALKVLIKYGSPQELNLQDALAAIDNSPPY</sequence>
<dbReference type="AlphaFoldDB" id="A0A1S9DJ30"/>
<dbReference type="Proteomes" id="UP000190312">
    <property type="component" value="Unassembled WGS sequence"/>
</dbReference>
<dbReference type="VEuPathDB" id="FungiDB:AO090038000443"/>
<evidence type="ECO:0000313" key="2">
    <source>
        <dbReference type="Proteomes" id="UP000190312"/>
    </source>
</evidence>
<name>A0A1S9DJ30_ASPOZ</name>
<gene>
    <name evidence="1" type="ORF">OAory_01103650</name>
</gene>
<protein>
    <submittedName>
        <fullName evidence="1">Uncharacterized protein</fullName>
    </submittedName>
</protein>
<accession>A0A1S9DJ30</accession>
<comment type="caution">
    <text evidence="1">The sequence shown here is derived from an EMBL/GenBank/DDBJ whole genome shotgun (WGS) entry which is preliminary data.</text>
</comment>
<evidence type="ECO:0000313" key="1">
    <source>
        <dbReference type="EMBL" id="OOO09069.1"/>
    </source>
</evidence>
<organism evidence="1 2">
    <name type="scientific">Aspergillus oryzae</name>
    <name type="common">Yellow koji mold</name>
    <dbReference type="NCBI Taxonomy" id="5062"/>
    <lineage>
        <taxon>Eukaryota</taxon>
        <taxon>Fungi</taxon>
        <taxon>Dikarya</taxon>
        <taxon>Ascomycota</taxon>
        <taxon>Pezizomycotina</taxon>
        <taxon>Eurotiomycetes</taxon>
        <taxon>Eurotiomycetidae</taxon>
        <taxon>Eurotiales</taxon>
        <taxon>Aspergillaceae</taxon>
        <taxon>Aspergillus</taxon>
        <taxon>Aspergillus subgen. Circumdati</taxon>
    </lineage>
</organism>
<dbReference type="OrthoDB" id="7464126at2759"/>
<proteinExistence type="predicted"/>
<dbReference type="EMBL" id="MKZY01000005">
    <property type="protein sequence ID" value="OOO09069.1"/>
    <property type="molecule type" value="Genomic_DNA"/>
</dbReference>
<reference evidence="1 2" key="1">
    <citation type="submission" date="2016-10" db="EMBL/GenBank/DDBJ databases">
        <title>Genome sequencing of Aspergillus oryzae BCC7051.</title>
        <authorList>
            <person name="Thammarongtham C."/>
            <person name="Vorapreeda T."/>
            <person name="Nookaew I."/>
            <person name="Srisuk T."/>
            <person name="Land M."/>
            <person name="Jeennor S."/>
            <person name="Laoteng K."/>
        </authorList>
    </citation>
    <scope>NUCLEOTIDE SEQUENCE [LARGE SCALE GENOMIC DNA]</scope>
    <source>
        <strain evidence="1 2">BCC7051</strain>
    </source>
</reference>